<evidence type="ECO:0000313" key="11">
    <source>
        <dbReference type="Proteomes" id="UP000322667"/>
    </source>
</evidence>
<keyword evidence="1" id="KW-0479">Metal-binding</keyword>
<evidence type="ECO:0000259" key="9">
    <source>
        <dbReference type="PROSITE" id="PS50157"/>
    </source>
</evidence>
<sequence length="205" mass="22099">MALEALNSPTNAAAPFHFQDTNLHCLDSFTKRKRSKRPRLDDDHVPTEEEYLALCLIMLARGGAPRTTSTTLTHQKLGTYHRKLSGGNDDHSTPTTLSAVGLNPSGRSHECSICHKSFPSGQALGGHKRCHYEGGAANTGSITSEGVSSTSTNTTHRDFDLNIPGLPAFSPANLFVSGGDDEVESPHPSKKPCLLMQRPPKIEVN</sequence>
<dbReference type="GO" id="GO:0005634">
    <property type="term" value="C:nucleus"/>
    <property type="evidence" value="ECO:0007669"/>
    <property type="project" value="TreeGrafter"/>
</dbReference>
<keyword evidence="4" id="KW-0862">Zinc</keyword>
<dbReference type="Proteomes" id="UP000322667">
    <property type="component" value="Chromosome A01"/>
</dbReference>
<dbReference type="InterPro" id="IPR036236">
    <property type="entry name" value="Znf_C2H2_sf"/>
</dbReference>
<accession>A0A5D2RTF4</accession>
<keyword evidence="2" id="KW-0677">Repeat</keyword>
<name>A0A5D2RTF4_GOSTO</name>
<keyword evidence="6" id="KW-0804">Transcription</keyword>
<dbReference type="PANTHER" id="PTHR45988:SF92">
    <property type="entry name" value="C2H2 TYPE ZINC FINGER TRANSCRIPTION FACTOR FAMILY-RELATED"/>
    <property type="match status" value="1"/>
</dbReference>
<evidence type="ECO:0000256" key="1">
    <source>
        <dbReference type="ARBA" id="ARBA00022723"/>
    </source>
</evidence>
<evidence type="ECO:0000256" key="3">
    <source>
        <dbReference type="ARBA" id="ARBA00022771"/>
    </source>
</evidence>
<dbReference type="SUPFAM" id="SSF57667">
    <property type="entry name" value="beta-beta-alpha zinc fingers"/>
    <property type="match status" value="1"/>
</dbReference>
<dbReference type="Pfam" id="PF13912">
    <property type="entry name" value="zf-C2H2_6"/>
    <property type="match status" value="1"/>
</dbReference>
<evidence type="ECO:0000256" key="2">
    <source>
        <dbReference type="ARBA" id="ARBA00022737"/>
    </source>
</evidence>
<dbReference type="GO" id="GO:0008270">
    <property type="term" value="F:zinc ion binding"/>
    <property type="evidence" value="ECO:0007669"/>
    <property type="project" value="UniProtKB-KW"/>
</dbReference>
<dbReference type="PANTHER" id="PTHR45988">
    <property type="entry name" value="C2H2 TYPE ZINC FINGER TRANSCRIPTION FACTOR FAMILY-RELATED"/>
    <property type="match status" value="1"/>
</dbReference>
<keyword evidence="3 7" id="KW-0863">Zinc-finger</keyword>
<dbReference type="AlphaFoldDB" id="A0A5D2RTF4"/>
<dbReference type="InterPro" id="IPR013087">
    <property type="entry name" value="Znf_C2H2_type"/>
</dbReference>
<evidence type="ECO:0000313" key="10">
    <source>
        <dbReference type="EMBL" id="TYI43055.1"/>
    </source>
</evidence>
<evidence type="ECO:0000256" key="4">
    <source>
        <dbReference type="ARBA" id="ARBA00022833"/>
    </source>
</evidence>
<organism evidence="10 11">
    <name type="scientific">Gossypium tomentosum</name>
    <name type="common">Hawaiian cotton</name>
    <name type="synonym">Gossypium sandvicense</name>
    <dbReference type="NCBI Taxonomy" id="34277"/>
    <lineage>
        <taxon>Eukaryota</taxon>
        <taxon>Viridiplantae</taxon>
        <taxon>Streptophyta</taxon>
        <taxon>Embryophyta</taxon>
        <taxon>Tracheophyta</taxon>
        <taxon>Spermatophyta</taxon>
        <taxon>Magnoliopsida</taxon>
        <taxon>eudicotyledons</taxon>
        <taxon>Gunneridae</taxon>
        <taxon>Pentapetalae</taxon>
        <taxon>rosids</taxon>
        <taxon>malvids</taxon>
        <taxon>Malvales</taxon>
        <taxon>Malvaceae</taxon>
        <taxon>Malvoideae</taxon>
        <taxon>Gossypium</taxon>
    </lineage>
</organism>
<feature type="domain" description="C2H2-type" evidence="9">
    <location>
        <begin position="109"/>
        <end position="131"/>
    </location>
</feature>
<dbReference type="PROSITE" id="PS50157">
    <property type="entry name" value="ZINC_FINGER_C2H2_2"/>
    <property type="match status" value="1"/>
</dbReference>
<evidence type="ECO:0000256" key="5">
    <source>
        <dbReference type="ARBA" id="ARBA00023015"/>
    </source>
</evidence>
<evidence type="ECO:0000256" key="8">
    <source>
        <dbReference type="SAM" id="MobiDB-lite"/>
    </source>
</evidence>
<gene>
    <name evidence="10" type="ORF">ES332_A01G142300v1</name>
</gene>
<proteinExistence type="predicted"/>
<dbReference type="EMBL" id="CM017610">
    <property type="protein sequence ID" value="TYI43055.1"/>
    <property type="molecule type" value="Genomic_DNA"/>
</dbReference>
<dbReference type="InterPro" id="IPR044653">
    <property type="entry name" value="AZF1/2/3-like"/>
</dbReference>
<reference evidence="10 11" key="1">
    <citation type="submission" date="2019-07" db="EMBL/GenBank/DDBJ databases">
        <title>WGS assembly of Gossypium tomentosum.</title>
        <authorList>
            <person name="Chen Z.J."/>
            <person name="Sreedasyam A."/>
            <person name="Ando A."/>
            <person name="Song Q."/>
            <person name="De L."/>
            <person name="Hulse-Kemp A."/>
            <person name="Ding M."/>
            <person name="Ye W."/>
            <person name="Kirkbride R."/>
            <person name="Jenkins J."/>
            <person name="Plott C."/>
            <person name="Lovell J."/>
            <person name="Lin Y.-M."/>
            <person name="Vaughn R."/>
            <person name="Liu B."/>
            <person name="Li W."/>
            <person name="Simpson S."/>
            <person name="Scheffler B."/>
            <person name="Saski C."/>
            <person name="Grover C."/>
            <person name="Hu G."/>
            <person name="Conover J."/>
            <person name="Carlson J."/>
            <person name="Shu S."/>
            <person name="Boston L."/>
            <person name="Williams M."/>
            <person name="Peterson D."/>
            <person name="Mcgee K."/>
            <person name="Jones D."/>
            <person name="Wendel J."/>
            <person name="Stelly D."/>
            <person name="Grimwood J."/>
            <person name="Schmutz J."/>
        </authorList>
    </citation>
    <scope>NUCLEOTIDE SEQUENCE [LARGE SCALE GENOMIC DNA]</scope>
    <source>
        <strain evidence="10">7179.01</strain>
    </source>
</reference>
<keyword evidence="5" id="KW-0805">Transcription regulation</keyword>
<feature type="region of interest" description="Disordered" evidence="8">
    <location>
        <begin position="180"/>
        <end position="205"/>
    </location>
</feature>
<dbReference type="PROSITE" id="PS00028">
    <property type="entry name" value="ZINC_FINGER_C2H2_1"/>
    <property type="match status" value="1"/>
</dbReference>
<dbReference type="GO" id="GO:0000976">
    <property type="term" value="F:transcription cis-regulatory region binding"/>
    <property type="evidence" value="ECO:0007669"/>
    <property type="project" value="TreeGrafter"/>
</dbReference>
<evidence type="ECO:0000256" key="7">
    <source>
        <dbReference type="PROSITE-ProRule" id="PRU00042"/>
    </source>
</evidence>
<evidence type="ECO:0000256" key="6">
    <source>
        <dbReference type="ARBA" id="ARBA00023163"/>
    </source>
</evidence>
<dbReference type="GO" id="GO:0003700">
    <property type="term" value="F:DNA-binding transcription factor activity"/>
    <property type="evidence" value="ECO:0007669"/>
    <property type="project" value="InterPro"/>
</dbReference>
<protein>
    <recommendedName>
        <fullName evidence="9">C2H2-type domain-containing protein</fullName>
    </recommendedName>
</protein>
<keyword evidence="11" id="KW-1185">Reference proteome</keyword>